<evidence type="ECO:0000313" key="2">
    <source>
        <dbReference type="Proteomes" id="UP000631114"/>
    </source>
</evidence>
<gene>
    <name evidence="1" type="ORF">IFM89_021282</name>
</gene>
<comment type="caution">
    <text evidence="1">The sequence shown here is derived from an EMBL/GenBank/DDBJ whole genome shotgun (WGS) entry which is preliminary data.</text>
</comment>
<dbReference type="PANTHER" id="PTHR30540">
    <property type="entry name" value="OSMOTIC STRESS POTASSIUM TRANSPORTER"/>
    <property type="match status" value="1"/>
</dbReference>
<name>A0A835HUH1_9MAGN</name>
<protein>
    <submittedName>
        <fullName evidence="1">Uncharacterized protein</fullName>
    </submittedName>
</protein>
<proteinExistence type="predicted"/>
<accession>A0A835HUH1</accession>
<feature type="non-terminal residue" evidence="1">
    <location>
        <position position="1"/>
    </location>
</feature>
<organism evidence="1 2">
    <name type="scientific">Coptis chinensis</name>
    <dbReference type="NCBI Taxonomy" id="261450"/>
    <lineage>
        <taxon>Eukaryota</taxon>
        <taxon>Viridiplantae</taxon>
        <taxon>Streptophyta</taxon>
        <taxon>Embryophyta</taxon>
        <taxon>Tracheophyta</taxon>
        <taxon>Spermatophyta</taxon>
        <taxon>Magnoliopsida</taxon>
        <taxon>Ranunculales</taxon>
        <taxon>Ranunculaceae</taxon>
        <taxon>Coptidoideae</taxon>
        <taxon>Coptis</taxon>
    </lineage>
</organism>
<dbReference type="Proteomes" id="UP000631114">
    <property type="component" value="Unassembled WGS sequence"/>
</dbReference>
<dbReference type="GO" id="GO:0015079">
    <property type="term" value="F:potassium ion transmembrane transporter activity"/>
    <property type="evidence" value="ECO:0007669"/>
    <property type="project" value="InterPro"/>
</dbReference>
<dbReference type="InterPro" id="IPR003855">
    <property type="entry name" value="K+_transporter"/>
</dbReference>
<dbReference type="AlphaFoldDB" id="A0A835HUH1"/>
<dbReference type="GO" id="GO:0016020">
    <property type="term" value="C:membrane"/>
    <property type="evidence" value="ECO:0007669"/>
    <property type="project" value="InterPro"/>
</dbReference>
<keyword evidence="2" id="KW-1185">Reference proteome</keyword>
<sequence>VIDKERGAGIVHLMDESEVTGHKGSSPHTKVLIYYACNFIRKNLRQSINNIFEISHEWQLKVGMAYELLFDVVDENEINVIDKERGACIVHLMDESEVTGHKGSTPHTKVLINYAYNFIRKNLRQSINNIFEISHEWQLKVGMAYELLFDVVDENEINV</sequence>
<dbReference type="EMBL" id="JADFTS010000005">
    <property type="protein sequence ID" value="KAF9605956.1"/>
    <property type="molecule type" value="Genomic_DNA"/>
</dbReference>
<evidence type="ECO:0000313" key="1">
    <source>
        <dbReference type="EMBL" id="KAF9605956.1"/>
    </source>
</evidence>
<dbReference type="PANTHER" id="PTHR30540:SF87">
    <property type="entry name" value="POTASSIUM TRANSPORTER"/>
    <property type="match status" value="1"/>
</dbReference>
<dbReference type="OrthoDB" id="504708at2759"/>
<reference evidence="1 2" key="1">
    <citation type="submission" date="2020-10" db="EMBL/GenBank/DDBJ databases">
        <title>The Coptis chinensis genome and diversification of protoberbering-type alkaloids.</title>
        <authorList>
            <person name="Wang B."/>
            <person name="Shu S."/>
            <person name="Song C."/>
            <person name="Liu Y."/>
        </authorList>
    </citation>
    <scope>NUCLEOTIDE SEQUENCE [LARGE SCALE GENOMIC DNA]</scope>
    <source>
        <strain evidence="1">HL-2020</strain>
        <tissue evidence="1">Leaf</tissue>
    </source>
</reference>